<dbReference type="EMBL" id="ASHM01029928">
    <property type="protein sequence ID" value="PNX75988.1"/>
    <property type="molecule type" value="Genomic_DNA"/>
</dbReference>
<proteinExistence type="predicted"/>
<dbReference type="Proteomes" id="UP000236291">
    <property type="component" value="Unassembled WGS sequence"/>
</dbReference>
<organism evidence="1 2">
    <name type="scientific">Trifolium pratense</name>
    <name type="common">Red clover</name>
    <dbReference type="NCBI Taxonomy" id="57577"/>
    <lineage>
        <taxon>Eukaryota</taxon>
        <taxon>Viridiplantae</taxon>
        <taxon>Streptophyta</taxon>
        <taxon>Embryophyta</taxon>
        <taxon>Tracheophyta</taxon>
        <taxon>Spermatophyta</taxon>
        <taxon>Magnoliopsida</taxon>
        <taxon>eudicotyledons</taxon>
        <taxon>Gunneridae</taxon>
        <taxon>Pentapetalae</taxon>
        <taxon>rosids</taxon>
        <taxon>fabids</taxon>
        <taxon>Fabales</taxon>
        <taxon>Fabaceae</taxon>
        <taxon>Papilionoideae</taxon>
        <taxon>50 kb inversion clade</taxon>
        <taxon>NPAAA clade</taxon>
        <taxon>Hologalegina</taxon>
        <taxon>IRL clade</taxon>
        <taxon>Trifolieae</taxon>
        <taxon>Trifolium</taxon>
    </lineage>
</organism>
<gene>
    <name evidence="1" type="ORF">L195_g031933</name>
</gene>
<reference evidence="1 2" key="2">
    <citation type="journal article" date="2017" name="Front. Plant Sci.">
        <title>Gene Classification and Mining of Molecular Markers Useful in Red Clover (Trifolium pratense) Breeding.</title>
        <authorList>
            <person name="Istvanek J."/>
            <person name="Dluhosova J."/>
            <person name="Dluhos P."/>
            <person name="Patkova L."/>
            <person name="Nedelnik J."/>
            <person name="Repkova J."/>
        </authorList>
    </citation>
    <scope>NUCLEOTIDE SEQUENCE [LARGE SCALE GENOMIC DNA]</scope>
    <source>
        <strain evidence="2">cv. Tatra</strain>
        <tissue evidence="1">Young leaves</tissue>
    </source>
</reference>
<evidence type="ECO:0000313" key="1">
    <source>
        <dbReference type="EMBL" id="PNX75988.1"/>
    </source>
</evidence>
<sequence length="103" mass="11812">MKMRRFLFRYLQGSSAYKVVEKDIMEAEVPSDSNGKAWHNDVPLKIKVFVSRLVVVVYLAVSYMQNCCGGSVENPMCCLFDGIYELWEVDFVAGWVVRFKIGC</sequence>
<name>A0A2K3LBT1_TRIPR</name>
<accession>A0A2K3LBT1</accession>
<reference evidence="1 2" key="1">
    <citation type="journal article" date="2014" name="Am. J. Bot.">
        <title>Genome assembly and annotation for red clover (Trifolium pratense; Fabaceae).</title>
        <authorList>
            <person name="Istvanek J."/>
            <person name="Jaros M."/>
            <person name="Krenek A."/>
            <person name="Repkova J."/>
        </authorList>
    </citation>
    <scope>NUCLEOTIDE SEQUENCE [LARGE SCALE GENOMIC DNA]</scope>
    <source>
        <strain evidence="2">cv. Tatra</strain>
        <tissue evidence="1">Young leaves</tissue>
    </source>
</reference>
<evidence type="ECO:0000313" key="2">
    <source>
        <dbReference type="Proteomes" id="UP000236291"/>
    </source>
</evidence>
<dbReference type="AlphaFoldDB" id="A0A2K3LBT1"/>
<comment type="caution">
    <text evidence="1">The sequence shown here is derived from an EMBL/GenBank/DDBJ whole genome shotgun (WGS) entry which is preliminary data.</text>
</comment>
<protein>
    <submittedName>
        <fullName evidence="1">Uncharacterized protein</fullName>
    </submittedName>
</protein>